<evidence type="ECO:0000313" key="3">
    <source>
        <dbReference type="Proteomes" id="UP000663203"/>
    </source>
</evidence>
<reference evidence="2 3" key="1">
    <citation type="submission" date="2021-03" db="EMBL/GenBank/DDBJ databases">
        <title>Haloterrigena longa sp. nov. and Haloterrigena limicola sp. nov., extremely halophilic archaea isolated from a salt lake.</title>
        <authorList>
            <person name="Henglin C."/>
        </authorList>
    </citation>
    <scope>NUCLEOTIDE SEQUENCE [LARGE SCALE GENOMIC DNA]</scope>
    <source>
        <strain evidence="2 3">KZCA68</strain>
    </source>
</reference>
<dbReference type="Proteomes" id="UP000663203">
    <property type="component" value="Chromosome"/>
</dbReference>
<dbReference type="RefSeq" id="WP_207287735.1">
    <property type="nucleotide sequence ID" value="NZ_CP071462.1"/>
</dbReference>
<keyword evidence="1" id="KW-0812">Transmembrane</keyword>
<organism evidence="2 3">
    <name type="scientific">Haloterrigena alkaliphila</name>
    <dbReference type="NCBI Taxonomy" id="2816475"/>
    <lineage>
        <taxon>Archaea</taxon>
        <taxon>Methanobacteriati</taxon>
        <taxon>Methanobacteriota</taxon>
        <taxon>Stenosarchaea group</taxon>
        <taxon>Halobacteria</taxon>
        <taxon>Halobacteriales</taxon>
        <taxon>Natrialbaceae</taxon>
        <taxon>Haloterrigena</taxon>
    </lineage>
</organism>
<dbReference type="EMBL" id="CP071462">
    <property type="protein sequence ID" value="QSW98118.1"/>
    <property type="molecule type" value="Genomic_DNA"/>
</dbReference>
<evidence type="ECO:0000313" key="2">
    <source>
        <dbReference type="EMBL" id="QSW98118.1"/>
    </source>
</evidence>
<feature type="transmembrane region" description="Helical" evidence="1">
    <location>
        <begin position="48"/>
        <end position="64"/>
    </location>
</feature>
<sequence length="75" mass="7949">MSNEPNDERWSTFTDGFIVPIAGLLSLVFAVMAGMSVQPALSGSPSDLATPVIFAGAALLSFHLRRRAVAARDDD</sequence>
<dbReference type="GeneID" id="63188024"/>
<keyword evidence="3" id="KW-1185">Reference proteome</keyword>
<accession>A0A8A2VIT3</accession>
<dbReference type="AlphaFoldDB" id="A0A8A2VIT3"/>
<proteinExistence type="predicted"/>
<keyword evidence="1" id="KW-1133">Transmembrane helix</keyword>
<name>A0A8A2VIT3_9EURY</name>
<evidence type="ECO:0000256" key="1">
    <source>
        <dbReference type="SAM" id="Phobius"/>
    </source>
</evidence>
<dbReference type="KEGG" id="hakz:J0X25_11925"/>
<protein>
    <submittedName>
        <fullName evidence="2">Uncharacterized protein</fullName>
    </submittedName>
</protein>
<keyword evidence="1" id="KW-0472">Membrane</keyword>
<feature type="transmembrane region" description="Helical" evidence="1">
    <location>
        <begin position="12"/>
        <end position="36"/>
    </location>
</feature>
<gene>
    <name evidence="2" type="ORF">J0X25_11925</name>
</gene>